<dbReference type="GO" id="GO:0003824">
    <property type="term" value="F:catalytic activity"/>
    <property type="evidence" value="ECO:0007669"/>
    <property type="project" value="UniProtKB-ARBA"/>
</dbReference>
<evidence type="ECO:0000313" key="2">
    <source>
        <dbReference type="EMBL" id="GIJ50797.1"/>
    </source>
</evidence>
<reference evidence="2" key="1">
    <citation type="submission" date="2021-01" db="EMBL/GenBank/DDBJ databases">
        <title>Whole genome shotgun sequence of Virgisporangium aliadipatigenens NBRC 105644.</title>
        <authorList>
            <person name="Komaki H."/>
            <person name="Tamura T."/>
        </authorList>
    </citation>
    <scope>NUCLEOTIDE SEQUENCE</scope>
    <source>
        <strain evidence="2">NBRC 105644</strain>
    </source>
</reference>
<evidence type="ECO:0000313" key="3">
    <source>
        <dbReference type="Proteomes" id="UP000619260"/>
    </source>
</evidence>
<dbReference type="Proteomes" id="UP000619260">
    <property type="component" value="Unassembled WGS sequence"/>
</dbReference>
<proteinExistence type="predicted"/>
<organism evidence="2 3">
    <name type="scientific">Virgisporangium aliadipatigenens</name>
    <dbReference type="NCBI Taxonomy" id="741659"/>
    <lineage>
        <taxon>Bacteria</taxon>
        <taxon>Bacillati</taxon>
        <taxon>Actinomycetota</taxon>
        <taxon>Actinomycetes</taxon>
        <taxon>Micromonosporales</taxon>
        <taxon>Micromonosporaceae</taxon>
        <taxon>Virgisporangium</taxon>
    </lineage>
</organism>
<dbReference type="InterPro" id="IPR029058">
    <property type="entry name" value="AB_hydrolase_fold"/>
</dbReference>
<feature type="domain" description="AB hydrolase-1" evidence="1">
    <location>
        <begin position="30"/>
        <end position="225"/>
    </location>
</feature>
<protein>
    <recommendedName>
        <fullName evidence="1">AB hydrolase-1 domain-containing protein</fullName>
    </recommendedName>
</protein>
<dbReference type="SUPFAM" id="SSF53474">
    <property type="entry name" value="alpha/beta-Hydrolases"/>
    <property type="match status" value="1"/>
</dbReference>
<name>A0A8J3YUL7_9ACTN</name>
<dbReference type="AlphaFoldDB" id="A0A8J3YUL7"/>
<sequence>MDLICLNGVVPAHLTFAALARTLGFGELRDLAGYAPSLPERYSLTTELTTLSSAIGARPAVHLLGYSAGASVALAYAVRHPATVATLTLIEPPWTGLPDPSGFTARMDEIMLHTPPEQRWPVFHELLTRPGSDIPPPPTSPPAWAHERVDRGGDIWRALRATSLTPAQIGAFTRPVYLPYADDSHPFFADTAHTLAELFPAARVDEYHGNHIRPPHVSEPERFATALRNLWSPH</sequence>
<dbReference type="InterPro" id="IPR000073">
    <property type="entry name" value="AB_hydrolase_1"/>
</dbReference>
<dbReference type="Gene3D" id="3.40.50.1820">
    <property type="entry name" value="alpha/beta hydrolase"/>
    <property type="match status" value="1"/>
</dbReference>
<accession>A0A8J3YUL7</accession>
<dbReference type="Pfam" id="PF12697">
    <property type="entry name" value="Abhydrolase_6"/>
    <property type="match status" value="1"/>
</dbReference>
<evidence type="ECO:0000259" key="1">
    <source>
        <dbReference type="Pfam" id="PF12697"/>
    </source>
</evidence>
<gene>
    <name evidence="2" type="ORF">Val02_76830</name>
</gene>
<keyword evidence="3" id="KW-1185">Reference proteome</keyword>
<comment type="caution">
    <text evidence="2">The sequence shown here is derived from an EMBL/GenBank/DDBJ whole genome shotgun (WGS) entry which is preliminary data.</text>
</comment>
<dbReference type="EMBL" id="BOPF01000039">
    <property type="protein sequence ID" value="GIJ50797.1"/>
    <property type="molecule type" value="Genomic_DNA"/>
</dbReference>
<dbReference type="RefSeq" id="WP_203904215.1">
    <property type="nucleotide sequence ID" value="NZ_BOPF01000039.1"/>
</dbReference>